<sequence length="77" mass="9206">MPYDYFWRGCMWIFPLLGLFIFLVVMIAVFCRGCFRPLWHSSGVHSHEESALEILKKRYAKGELSKEQFEQMKMDIL</sequence>
<dbReference type="InterPro" id="IPR018649">
    <property type="entry name" value="SHOCT"/>
</dbReference>
<organism evidence="3 4">
    <name type="scientific">Oryzomonas rubra</name>
    <dbReference type="NCBI Taxonomy" id="2509454"/>
    <lineage>
        <taxon>Bacteria</taxon>
        <taxon>Pseudomonadati</taxon>
        <taxon>Thermodesulfobacteriota</taxon>
        <taxon>Desulfuromonadia</taxon>
        <taxon>Geobacterales</taxon>
        <taxon>Geobacteraceae</taxon>
        <taxon>Oryzomonas</taxon>
    </lineage>
</organism>
<evidence type="ECO:0000313" key="3">
    <source>
        <dbReference type="EMBL" id="KAA0888186.1"/>
    </source>
</evidence>
<feature type="transmembrane region" description="Helical" evidence="1">
    <location>
        <begin position="12"/>
        <end position="31"/>
    </location>
</feature>
<evidence type="ECO:0000256" key="1">
    <source>
        <dbReference type="SAM" id="Phobius"/>
    </source>
</evidence>
<dbReference type="OrthoDB" id="1123500at2"/>
<accession>A0A5A9X5B6</accession>
<dbReference type="Pfam" id="PF09851">
    <property type="entry name" value="SHOCT"/>
    <property type="match status" value="1"/>
</dbReference>
<reference evidence="3 4" key="1">
    <citation type="submission" date="2019-04" db="EMBL/GenBank/DDBJ databases">
        <title>Geobacter ruber sp. nov., ferric-reducing bacteria isolated from paddy soil.</title>
        <authorList>
            <person name="Xu Z."/>
            <person name="Masuda Y."/>
            <person name="Itoh H."/>
            <person name="Senoo K."/>
        </authorList>
    </citation>
    <scope>NUCLEOTIDE SEQUENCE [LARGE SCALE GENOMIC DNA]</scope>
    <source>
        <strain evidence="3 4">Red88</strain>
    </source>
</reference>
<dbReference type="AlphaFoldDB" id="A0A5A9X5B6"/>
<keyword evidence="1" id="KW-0812">Transmembrane</keyword>
<evidence type="ECO:0000313" key="4">
    <source>
        <dbReference type="Proteomes" id="UP000324298"/>
    </source>
</evidence>
<keyword evidence="1" id="KW-0472">Membrane</keyword>
<dbReference type="EMBL" id="SRSD01000012">
    <property type="protein sequence ID" value="KAA0888186.1"/>
    <property type="molecule type" value="Genomic_DNA"/>
</dbReference>
<keyword evidence="4" id="KW-1185">Reference proteome</keyword>
<gene>
    <name evidence="3" type="ORF">ET418_17370</name>
</gene>
<dbReference type="Proteomes" id="UP000324298">
    <property type="component" value="Unassembled WGS sequence"/>
</dbReference>
<proteinExistence type="predicted"/>
<name>A0A5A9X5B6_9BACT</name>
<evidence type="ECO:0000259" key="2">
    <source>
        <dbReference type="Pfam" id="PF09851"/>
    </source>
</evidence>
<comment type="caution">
    <text evidence="3">The sequence shown here is derived from an EMBL/GenBank/DDBJ whole genome shotgun (WGS) entry which is preliminary data.</text>
</comment>
<protein>
    <submittedName>
        <fullName evidence="3">SHOCT domain-containing protein</fullName>
    </submittedName>
</protein>
<keyword evidence="1" id="KW-1133">Transmembrane helix</keyword>
<feature type="domain" description="SHOCT" evidence="2">
    <location>
        <begin position="50"/>
        <end position="77"/>
    </location>
</feature>